<accession>A0A0C3PE68</accession>
<feature type="transmembrane region" description="Helical" evidence="5">
    <location>
        <begin position="131"/>
        <end position="150"/>
    </location>
</feature>
<evidence type="ECO:0000256" key="3">
    <source>
        <dbReference type="ARBA" id="ARBA00022989"/>
    </source>
</evidence>
<dbReference type="Proteomes" id="UP000053257">
    <property type="component" value="Unassembled WGS sequence"/>
</dbReference>
<feature type="domain" description="TM7S3/TM198-like" evidence="6">
    <location>
        <begin position="27"/>
        <end position="227"/>
    </location>
</feature>
<dbReference type="HOGENOM" id="CLU_060789_1_0_1"/>
<evidence type="ECO:0000256" key="5">
    <source>
        <dbReference type="SAM" id="Phobius"/>
    </source>
</evidence>
<evidence type="ECO:0000256" key="4">
    <source>
        <dbReference type="ARBA" id="ARBA00023136"/>
    </source>
</evidence>
<dbReference type="GO" id="GO:0016020">
    <property type="term" value="C:membrane"/>
    <property type="evidence" value="ECO:0007669"/>
    <property type="project" value="UniProtKB-SubCell"/>
</dbReference>
<keyword evidence="4 5" id="KW-0472">Membrane</keyword>
<evidence type="ECO:0000313" key="7">
    <source>
        <dbReference type="EMBL" id="KIP03713.1"/>
    </source>
</evidence>
<dbReference type="EMBL" id="KN840603">
    <property type="protein sequence ID" value="KIP03713.1"/>
    <property type="molecule type" value="Genomic_DNA"/>
</dbReference>
<organism evidence="7 8">
    <name type="scientific">Phlebiopsis gigantea (strain 11061_1 CR5-6)</name>
    <name type="common">White-rot fungus</name>
    <name type="synonym">Peniophora gigantea</name>
    <dbReference type="NCBI Taxonomy" id="745531"/>
    <lineage>
        <taxon>Eukaryota</taxon>
        <taxon>Fungi</taxon>
        <taxon>Dikarya</taxon>
        <taxon>Basidiomycota</taxon>
        <taxon>Agaricomycotina</taxon>
        <taxon>Agaricomycetes</taxon>
        <taxon>Polyporales</taxon>
        <taxon>Phanerochaetaceae</taxon>
        <taxon>Phlebiopsis</taxon>
    </lineage>
</organism>
<comment type="subcellular location">
    <subcellularLocation>
        <location evidence="1">Membrane</location>
        <topology evidence="1">Multi-pass membrane protein</topology>
    </subcellularLocation>
</comment>
<proteinExistence type="predicted"/>
<dbReference type="Pfam" id="PF13886">
    <property type="entry name" value="TM7S3_TM198"/>
    <property type="match status" value="1"/>
</dbReference>
<dbReference type="OrthoDB" id="3359595at2759"/>
<dbReference type="InterPro" id="IPR025256">
    <property type="entry name" value="TM7S3/TM198-like_dom"/>
</dbReference>
<feature type="transmembrane region" description="Helical" evidence="5">
    <location>
        <begin position="75"/>
        <end position="94"/>
    </location>
</feature>
<name>A0A0C3PE68_PHLG1</name>
<gene>
    <name evidence="7" type="ORF">PHLGIDRAFT_94401</name>
</gene>
<dbReference type="AlphaFoldDB" id="A0A0C3PE68"/>
<sequence length="256" mass="27346">MQEIVQGPATDGGGSDLDVPAIVWLAWSLAVGIPLMLGGIRLSRLTTGAAIGTALALCIWASFVNALSAGGISDVLLMILCMGAFVCGFVIGVFNFARAIGIAALAALGGLSVGVRIILLRPGLLIPDPFWPNWLIIAVLGAVTLLLAIFRQRASIVICSAAVGTFLTFLGIDLIINKQAGMSMGLRHLFDTNSAHIQYFVEHHYSPPILTEILLGVSLVLIPILAYGQHRFFKQPFKRVRSWTLDSRTLGEDVDP</sequence>
<keyword evidence="3 5" id="KW-1133">Transmembrane helix</keyword>
<evidence type="ECO:0000259" key="6">
    <source>
        <dbReference type="Pfam" id="PF13886"/>
    </source>
</evidence>
<evidence type="ECO:0000256" key="2">
    <source>
        <dbReference type="ARBA" id="ARBA00022692"/>
    </source>
</evidence>
<reference evidence="7 8" key="1">
    <citation type="journal article" date="2014" name="PLoS Genet.">
        <title>Analysis of the Phlebiopsis gigantea genome, transcriptome and secretome provides insight into its pioneer colonization strategies of wood.</title>
        <authorList>
            <person name="Hori C."/>
            <person name="Ishida T."/>
            <person name="Igarashi K."/>
            <person name="Samejima M."/>
            <person name="Suzuki H."/>
            <person name="Master E."/>
            <person name="Ferreira P."/>
            <person name="Ruiz-Duenas F.J."/>
            <person name="Held B."/>
            <person name="Canessa P."/>
            <person name="Larrondo L.F."/>
            <person name="Schmoll M."/>
            <person name="Druzhinina I.S."/>
            <person name="Kubicek C.P."/>
            <person name="Gaskell J.A."/>
            <person name="Kersten P."/>
            <person name="St John F."/>
            <person name="Glasner J."/>
            <person name="Sabat G."/>
            <person name="Splinter BonDurant S."/>
            <person name="Syed K."/>
            <person name="Yadav J."/>
            <person name="Mgbeahuruike A.C."/>
            <person name="Kovalchuk A."/>
            <person name="Asiegbu F.O."/>
            <person name="Lackner G."/>
            <person name="Hoffmeister D."/>
            <person name="Rencoret J."/>
            <person name="Gutierrez A."/>
            <person name="Sun H."/>
            <person name="Lindquist E."/>
            <person name="Barry K."/>
            <person name="Riley R."/>
            <person name="Grigoriev I.V."/>
            <person name="Henrissat B."/>
            <person name="Kues U."/>
            <person name="Berka R.M."/>
            <person name="Martinez A.T."/>
            <person name="Covert S.F."/>
            <person name="Blanchette R.A."/>
            <person name="Cullen D."/>
        </authorList>
    </citation>
    <scope>NUCLEOTIDE SEQUENCE [LARGE SCALE GENOMIC DNA]</scope>
    <source>
        <strain evidence="7 8">11061_1 CR5-6</strain>
    </source>
</reference>
<feature type="transmembrane region" description="Helical" evidence="5">
    <location>
        <begin position="45"/>
        <end position="63"/>
    </location>
</feature>
<feature type="transmembrane region" description="Helical" evidence="5">
    <location>
        <begin position="157"/>
        <end position="176"/>
    </location>
</feature>
<keyword evidence="8" id="KW-1185">Reference proteome</keyword>
<feature type="transmembrane region" description="Helical" evidence="5">
    <location>
        <begin position="209"/>
        <end position="228"/>
    </location>
</feature>
<protein>
    <recommendedName>
        <fullName evidence="6">TM7S3/TM198-like domain-containing protein</fullName>
    </recommendedName>
</protein>
<feature type="transmembrane region" description="Helical" evidence="5">
    <location>
        <begin position="21"/>
        <end position="38"/>
    </location>
</feature>
<feature type="non-terminal residue" evidence="7">
    <location>
        <position position="256"/>
    </location>
</feature>
<feature type="transmembrane region" description="Helical" evidence="5">
    <location>
        <begin position="99"/>
        <end position="119"/>
    </location>
</feature>
<keyword evidence="2 5" id="KW-0812">Transmembrane</keyword>
<evidence type="ECO:0000256" key="1">
    <source>
        <dbReference type="ARBA" id="ARBA00004141"/>
    </source>
</evidence>
<evidence type="ECO:0000313" key="8">
    <source>
        <dbReference type="Proteomes" id="UP000053257"/>
    </source>
</evidence>